<dbReference type="Pfam" id="PF10356">
    <property type="entry name" value="RRG7"/>
    <property type="match status" value="1"/>
</dbReference>
<keyword evidence="4" id="KW-0496">Mitochondrion</keyword>
<dbReference type="GeneID" id="40385708"/>
<dbReference type="PANTHER" id="PTHR28133">
    <property type="entry name" value="REQUIRED FOR RESPIRATORY GROWTH PROTEIN 7, MITOCHONDRIAL"/>
    <property type="match status" value="1"/>
</dbReference>
<dbReference type="GO" id="GO:0005739">
    <property type="term" value="C:mitochondrion"/>
    <property type="evidence" value="ECO:0007669"/>
    <property type="project" value="UniProtKB-SubCell"/>
</dbReference>
<evidence type="ECO:0000313" key="6">
    <source>
        <dbReference type="Proteomes" id="UP000249293"/>
    </source>
</evidence>
<evidence type="ECO:0000256" key="1">
    <source>
        <dbReference type="ARBA" id="ARBA00004173"/>
    </source>
</evidence>
<dbReference type="InterPro" id="IPR011856">
    <property type="entry name" value="tRNA_endonuc-like_dom_sf"/>
</dbReference>
<dbReference type="OrthoDB" id="20734at2759"/>
<proteinExistence type="inferred from homology"/>
<organism evidence="5 6">
    <name type="scientific">Pichia kudriavzevii</name>
    <name type="common">Yeast</name>
    <name type="synonym">Issatchenkia orientalis</name>
    <dbReference type="NCBI Taxonomy" id="4909"/>
    <lineage>
        <taxon>Eukaryota</taxon>
        <taxon>Fungi</taxon>
        <taxon>Dikarya</taxon>
        <taxon>Ascomycota</taxon>
        <taxon>Saccharomycotina</taxon>
        <taxon>Pichiomycetes</taxon>
        <taxon>Pichiales</taxon>
        <taxon>Pichiaceae</taxon>
        <taxon>Pichia</taxon>
    </lineage>
</organism>
<sequence>MMLMELSYLPKQSKKYLKGYNGLSITNFMFATRISRVARLLNTRNEPKSRVEDIGSIIVNKSVTNGLNSNESLKLKDKLTSKGTRPRGRPRKPTPVTVIDKFNSVISYLEYVKYKKMKVTSSVFMGTFYELQVKEFLEENLKIKSTIHQGGSNDKGIDINAIWNPTTIFNNQRHTNDGDSTKKYETVNMKRVKPIVLRSNKTLKLFVQCKCFNTSKIAPKLIREIKGSCQEYFRKNGNSAVFMLVSTNGFTKVGREDFDKAQIPLIYVKFTKPRLIDARYPYDAKGWETGTIKGMYFNPLAVAMFKGLDWINFTTKLV</sequence>
<keyword evidence="6" id="KW-1185">Reference proteome</keyword>
<accession>A0A2U9R8W5</accession>
<reference evidence="5 6" key="1">
    <citation type="submission" date="2018-06" db="EMBL/GenBank/DDBJ databases">
        <title>Population genomics shows no distinction between pathogenic Candida krusei and environmental Pichia kudriavzevii: One species, four names.</title>
        <authorList>
            <person name="Douglass A.P."/>
            <person name="Offei B."/>
            <person name="Braun-Galleani S."/>
            <person name="Coughlan A.Y."/>
            <person name="Martos A."/>
            <person name="Ortiz-Merino R.A."/>
            <person name="Byrne K.P."/>
            <person name="Wolfe K.H."/>
        </authorList>
    </citation>
    <scope>NUCLEOTIDE SEQUENCE [LARGE SCALE GENOMIC DNA]</scope>
    <source>
        <strain evidence="5 6">CBS573</strain>
    </source>
</reference>
<name>A0A2U9R8W5_PICKU</name>
<dbReference type="EMBL" id="CP028776">
    <property type="protein sequence ID" value="AWU77880.1"/>
    <property type="molecule type" value="Genomic_DNA"/>
</dbReference>
<protein>
    <recommendedName>
        <fullName evidence="3">Required for respiratory growth protein 7, mitochondrial</fullName>
    </recommendedName>
</protein>
<evidence type="ECO:0000313" key="5">
    <source>
        <dbReference type="EMBL" id="AWU77880.1"/>
    </source>
</evidence>
<evidence type="ECO:0000256" key="4">
    <source>
        <dbReference type="ARBA" id="ARBA00023128"/>
    </source>
</evidence>
<dbReference type="Gene3D" id="3.40.1350.10">
    <property type="match status" value="1"/>
</dbReference>
<dbReference type="InterPro" id="IPR018828">
    <property type="entry name" value="RRG7"/>
</dbReference>
<dbReference type="GO" id="GO:0003676">
    <property type="term" value="F:nucleic acid binding"/>
    <property type="evidence" value="ECO:0007669"/>
    <property type="project" value="InterPro"/>
</dbReference>
<dbReference type="RefSeq" id="XP_029323356.1">
    <property type="nucleotide sequence ID" value="XM_029467496.1"/>
</dbReference>
<dbReference type="VEuPathDB" id="FungiDB:C5L36_0D06060"/>
<dbReference type="Proteomes" id="UP000249293">
    <property type="component" value="Chromosome 4"/>
</dbReference>
<comment type="subcellular location">
    <subcellularLocation>
        <location evidence="1">Mitochondrion</location>
    </subcellularLocation>
</comment>
<dbReference type="PANTHER" id="PTHR28133:SF1">
    <property type="entry name" value="REQUIRED FOR RESPIRATORY GROWTH PROTEIN 7, MITOCHONDRIAL"/>
    <property type="match status" value="1"/>
</dbReference>
<comment type="similarity">
    <text evidence="2">Belongs to the RRG7 family.</text>
</comment>
<evidence type="ECO:0000256" key="2">
    <source>
        <dbReference type="ARBA" id="ARBA00009554"/>
    </source>
</evidence>
<dbReference type="AlphaFoldDB" id="A0A2U9R8W5"/>
<dbReference type="KEGG" id="pkz:C5L36_0D06060"/>
<evidence type="ECO:0000256" key="3">
    <source>
        <dbReference type="ARBA" id="ARBA00014638"/>
    </source>
</evidence>
<gene>
    <name evidence="5" type="ORF">C5L36_0D06060</name>
</gene>